<dbReference type="InterPro" id="IPR015963">
    <property type="entry name" value="Uridylate_kinase_bac"/>
</dbReference>
<dbReference type="OrthoDB" id="9807458at2"/>
<evidence type="ECO:0000313" key="13">
    <source>
        <dbReference type="EMBL" id="AXE61029.1"/>
    </source>
</evidence>
<dbReference type="InterPro" id="IPR036393">
    <property type="entry name" value="AceGlu_kinase-like_sf"/>
</dbReference>
<comment type="activity regulation">
    <text evidence="11">Inhibited by UTP.</text>
</comment>
<dbReference type="EMBL" id="CP029295">
    <property type="protein sequence ID" value="AXE61029.1"/>
    <property type="molecule type" value="Genomic_DNA"/>
</dbReference>
<evidence type="ECO:0000313" key="14">
    <source>
        <dbReference type="Proteomes" id="UP000252477"/>
    </source>
</evidence>
<comment type="pathway">
    <text evidence="2 11">Pyrimidine metabolism; CTP biosynthesis via de novo pathway; UDP from UMP (UMPK route): step 1/1.</text>
</comment>
<dbReference type="UniPathway" id="UPA00159">
    <property type="reaction ID" value="UER00275"/>
</dbReference>
<dbReference type="FunFam" id="3.40.1160.10:FF:000001">
    <property type="entry name" value="Uridylate kinase"/>
    <property type="match status" value="1"/>
</dbReference>
<feature type="binding site" evidence="11">
    <location>
        <begin position="9"/>
        <end position="12"/>
    </location>
    <ligand>
        <name>ATP</name>
        <dbReference type="ChEBI" id="CHEBI:30616"/>
    </ligand>
</feature>
<comment type="caution">
    <text evidence="11">Lacks conserved residue(s) required for the propagation of feature annotation.</text>
</comment>
<feature type="domain" description="Aspartate/glutamate/uridylate kinase" evidence="12">
    <location>
        <begin position="4"/>
        <end position="217"/>
    </location>
</feature>
<dbReference type="PANTHER" id="PTHR42833:SF4">
    <property type="entry name" value="URIDYLATE KINASE PUMPKIN, CHLOROPLASTIC"/>
    <property type="match status" value="1"/>
</dbReference>
<feature type="binding site" evidence="11">
    <location>
        <position position="169"/>
    </location>
    <ligand>
        <name>ATP</name>
        <dbReference type="ChEBI" id="CHEBI:30616"/>
    </ligand>
</feature>
<feature type="binding site" evidence="11">
    <location>
        <position position="73"/>
    </location>
    <ligand>
        <name>UMP</name>
        <dbReference type="ChEBI" id="CHEBI:57865"/>
    </ligand>
</feature>
<keyword evidence="8 11" id="KW-0067">ATP-binding</keyword>
<evidence type="ECO:0000256" key="9">
    <source>
        <dbReference type="ARBA" id="ARBA00022975"/>
    </source>
</evidence>
<keyword evidence="14" id="KW-1185">Reference proteome</keyword>
<dbReference type="Gene3D" id="3.40.1160.10">
    <property type="entry name" value="Acetylglutamate kinase-like"/>
    <property type="match status" value="1"/>
</dbReference>
<keyword evidence="5 11" id="KW-0808">Transferase</keyword>
<feature type="binding site" evidence="11">
    <location>
        <position position="172"/>
    </location>
    <ligand>
        <name>ATP</name>
        <dbReference type="ChEBI" id="CHEBI:30616"/>
    </ligand>
</feature>
<dbReference type="RefSeq" id="WP_114191123.1">
    <property type="nucleotide sequence ID" value="NZ_CP029295.1"/>
</dbReference>
<name>A0A2Z5IQK1_9BACT</name>
<reference evidence="13 14" key="1">
    <citation type="submission" date="2018-05" db="EMBL/GenBank/DDBJ databases">
        <title>Annotation of the Mycoplasma phocidae genome.</title>
        <authorList>
            <person name="Brown D.R."/>
            <person name="Kutish G.F."/>
            <person name="Frasca S.Jr."/>
        </authorList>
    </citation>
    <scope>NUCLEOTIDE SEQUENCE [LARGE SCALE GENOMIC DNA]</scope>
    <source>
        <strain evidence="13 14">105</strain>
    </source>
</reference>
<dbReference type="InterPro" id="IPR011817">
    <property type="entry name" value="Uridylate_kinase"/>
</dbReference>
<keyword evidence="7 11" id="KW-0418">Kinase</keyword>
<dbReference type="EC" id="2.7.4.22" evidence="11"/>
<dbReference type="Proteomes" id="UP000252477">
    <property type="component" value="Chromosome"/>
</dbReference>
<dbReference type="GO" id="GO:0033862">
    <property type="term" value="F:UMP kinase activity"/>
    <property type="evidence" value="ECO:0007669"/>
    <property type="project" value="UniProtKB-EC"/>
</dbReference>
<evidence type="ECO:0000256" key="3">
    <source>
        <dbReference type="ARBA" id="ARBA00007614"/>
    </source>
</evidence>
<dbReference type="NCBIfam" id="TIGR02075">
    <property type="entry name" value="pyrH_bact"/>
    <property type="match status" value="1"/>
</dbReference>
<dbReference type="GO" id="GO:0005524">
    <property type="term" value="F:ATP binding"/>
    <property type="evidence" value="ECO:0007669"/>
    <property type="project" value="UniProtKB-KW"/>
</dbReference>
<comment type="subunit">
    <text evidence="11">Homohexamer.</text>
</comment>
<feature type="binding site" evidence="11">
    <location>
        <position position="53"/>
    </location>
    <ligand>
        <name>UMP</name>
        <dbReference type="ChEBI" id="CHEBI:57865"/>
    </ligand>
</feature>
<dbReference type="InterPro" id="IPR001048">
    <property type="entry name" value="Asp/Glu/Uridylate_kinase"/>
</dbReference>
<evidence type="ECO:0000256" key="5">
    <source>
        <dbReference type="ARBA" id="ARBA00022679"/>
    </source>
</evidence>
<dbReference type="HAMAP" id="MF_01220_B">
    <property type="entry name" value="PyrH_B"/>
    <property type="match status" value="1"/>
</dbReference>
<keyword evidence="6 11" id="KW-0547">Nucleotide-binding</keyword>
<feature type="binding site" evidence="11">
    <location>
        <position position="54"/>
    </location>
    <ligand>
        <name>ATP</name>
        <dbReference type="ChEBI" id="CHEBI:30616"/>
    </ligand>
</feature>
<comment type="similarity">
    <text evidence="3 11">Belongs to the UMP kinase family.</text>
</comment>
<comment type="function">
    <text evidence="11">Catalyzes the reversible phosphorylation of UMP to UDP.</text>
</comment>
<dbReference type="GO" id="GO:0006225">
    <property type="term" value="P:UDP biosynthetic process"/>
    <property type="evidence" value="ECO:0007669"/>
    <property type="project" value="TreeGrafter"/>
</dbReference>
<comment type="catalytic activity">
    <reaction evidence="10 11">
        <text>UMP + ATP = UDP + ADP</text>
        <dbReference type="Rhea" id="RHEA:24400"/>
        <dbReference type="ChEBI" id="CHEBI:30616"/>
        <dbReference type="ChEBI" id="CHEBI:57865"/>
        <dbReference type="ChEBI" id="CHEBI:58223"/>
        <dbReference type="ChEBI" id="CHEBI:456216"/>
        <dbReference type="EC" id="2.7.4.22"/>
    </reaction>
</comment>
<evidence type="ECO:0000259" key="12">
    <source>
        <dbReference type="Pfam" id="PF00696"/>
    </source>
</evidence>
<evidence type="ECO:0000256" key="6">
    <source>
        <dbReference type="ARBA" id="ARBA00022741"/>
    </source>
</evidence>
<dbReference type="PANTHER" id="PTHR42833">
    <property type="entry name" value="URIDYLATE KINASE"/>
    <property type="match status" value="1"/>
</dbReference>
<evidence type="ECO:0000256" key="7">
    <source>
        <dbReference type="ARBA" id="ARBA00022777"/>
    </source>
</evidence>
<sequence length="244" mass="27076">MPYKRVLIKLSGEGLANKDKKKLAIDYELVDKFAKQLKVIVDKKIEVAIVVGGGNFWRGTSAAKNGIQRVRADYIGMLATTMNALALQSGFENNNLNCRVLSSLTMDPKVCEVYINEKAKKYLRNGEVVIFAGGTGRPFFTTDTASTLFASEIKADAILMGKNNVDGVYDSDPRVNTMAKKYDKISYDELLEKDLKIIDSTAASMARDNNIDIVIFDINENDALLRVIENKIPHTIITSNDNLK</sequence>
<protein>
    <recommendedName>
        <fullName evidence="11">Uridylate kinase</fullName>
        <shortName evidence="11">UK</shortName>
        <ecNumber evidence="11">2.7.4.22</ecNumber>
    </recommendedName>
    <alternativeName>
        <fullName evidence="11">Uridine monophosphate kinase</fullName>
        <shortName evidence="11">UMP kinase</shortName>
        <shortName evidence="11">UMPK</shortName>
    </alternativeName>
</protein>
<feature type="binding site" evidence="11">
    <location>
        <begin position="135"/>
        <end position="142"/>
    </location>
    <ligand>
        <name>UMP</name>
        <dbReference type="ChEBI" id="CHEBI:57865"/>
    </ligand>
</feature>
<gene>
    <name evidence="11" type="primary">pyrH</name>
    <name evidence="13" type="ORF">DA803_02960</name>
</gene>
<feature type="binding site" evidence="11">
    <location>
        <position position="58"/>
    </location>
    <ligand>
        <name>ATP</name>
        <dbReference type="ChEBI" id="CHEBI:30616"/>
    </ligand>
</feature>
<evidence type="ECO:0000256" key="1">
    <source>
        <dbReference type="ARBA" id="ARBA00004496"/>
    </source>
</evidence>
<evidence type="ECO:0000256" key="8">
    <source>
        <dbReference type="ARBA" id="ARBA00022840"/>
    </source>
</evidence>
<proteinExistence type="inferred from homology"/>
<evidence type="ECO:0000256" key="4">
    <source>
        <dbReference type="ARBA" id="ARBA00022490"/>
    </source>
</evidence>
<dbReference type="AlphaFoldDB" id="A0A2Z5IQK1"/>
<feature type="binding site" evidence="11">
    <location>
        <position position="163"/>
    </location>
    <ligand>
        <name>ATP</name>
        <dbReference type="ChEBI" id="CHEBI:30616"/>
    </ligand>
</feature>
<evidence type="ECO:0000256" key="10">
    <source>
        <dbReference type="ARBA" id="ARBA00047767"/>
    </source>
</evidence>
<dbReference type="GO" id="GO:0005737">
    <property type="term" value="C:cytoplasm"/>
    <property type="evidence" value="ECO:0007669"/>
    <property type="project" value="UniProtKB-SubCell"/>
</dbReference>
<dbReference type="KEGG" id="mpho:DA803_02960"/>
<evidence type="ECO:0000256" key="11">
    <source>
        <dbReference type="HAMAP-Rule" id="MF_01220"/>
    </source>
</evidence>
<evidence type="ECO:0000256" key="2">
    <source>
        <dbReference type="ARBA" id="ARBA00004791"/>
    </source>
</evidence>
<keyword evidence="4 11" id="KW-0963">Cytoplasm</keyword>
<dbReference type="CDD" id="cd04254">
    <property type="entry name" value="AAK_UMPK-PyrH-Ec"/>
    <property type="match status" value="1"/>
</dbReference>
<dbReference type="PIRSF" id="PIRSF005650">
    <property type="entry name" value="Uridylate_kin"/>
    <property type="match status" value="1"/>
</dbReference>
<organism evidence="13 14">
    <name type="scientific">[Mycoplasma] phocae</name>
    <dbReference type="NCBI Taxonomy" id="142651"/>
    <lineage>
        <taxon>Bacteria</taxon>
        <taxon>Bacillati</taxon>
        <taxon>Mycoplasmatota</taxon>
        <taxon>Mycoplasmoidales</taxon>
        <taxon>Metamycoplasmataceae</taxon>
        <taxon>Metamycoplasma</taxon>
    </lineage>
</organism>
<dbReference type="GO" id="GO:0044210">
    <property type="term" value="P:'de novo' CTP biosynthetic process"/>
    <property type="evidence" value="ECO:0007669"/>
    <property type="project" value="UniProtKB-UniRule"/>
</dbReference>
<keyword evidence="9 11" id="KW-0665">Pyrimidine biosynthesis</keyword>
<comment type="subcellular location">
    <subcellularLocation>
        <location evidence="1 11">Cytoplasm</location>
    </subcellularLocation>
</comment>
<dbReference type="SUPFAM" id="SSF53633">
    <property type="entry name" value="Carbamate kinase-like"/>
    <property type="match status" value="1"/>
</dbReference>
<dbReference type="Pfam" id="PF00696">
    <property type="entry name" value="AA_kinase"/>
    <property type="match status" value="1"/>
</dbReference>
<accession>A0A2Z5IQK1</accession>